<gene>
    <name evidence="2" type="ORF">RM425_06350</name>
</gene>
<dbReference type="EMBL" id="JAVREI010000002">
    <property type="protein sequence ID" value="MDT0275521.1"/>
    <property type="molecule type" value="Genomic_DNA"/>
</dbReference>
<evidence type="ECO:0000259" key="1">
    <source>
        <dbReference type="Pfam" id="PF07411"/>
    </source>
</evidence>
<accession>A0ABU2K5V8</accession>
<organism evidence="2 3">
    <name type="scientific">Blastococcus goldschmidtiae</name>
    <dbReference type="NCBI Taxonomy" id="3075546"/>
    <lineage>
        <taxon>Bacteria</taxon>
        <taxon>Bacillati</taxon>
        <taxon>Actinomycetota</taxon>
        <taxon>Actinomycetes</taxon>
        <taxon>Geodermatophilales</taxon>
        <taxon>Geodermatophilaceae</taxon>
        <taxon>Blastococcus</taxon>
    </lineage>
</organism>
<dbReference type="InterPro" id="IPR010879">
    <property type="entry name" value="DUF1508"/>
</dbReference>
<sequence>MRISIEPSGSQFFVRFKGNNGEIIANTERYTTKASAQNAIRVIQSEAASAPVTDNS</sequence>
<protein>
    <submittedName>
        <fullName evidence="2">DUF1508 domain-containing protein</fullName>
    </submittedName>
</protein>
<comment type="caution">
    <text evidence="2">The sequence shown here is derived from an EMBL/GenBank/DDBJ whole genome shotgun (WGS) entry which is preliminary data.</text>
</comment>
<evidence type="ECO:0000313" key="3">
    <source>
        <dbReference type="Proteomes" id="UP001183222"/>
    </source>
</evidence>
<keyword evidence="3" id="KW-1185">Reference proteome</keyword>
<dbReference type="Proteomes" id="UP001183222">
    <property type="component" value="Unassembled WGS sequence"/>
</dbReference>
<dbReference type="RefSeq" id="WP_311344340.1">
    <property type="nucleotide sequence ID" value="NZ_JAVREI010000002.1"/>
</dbReference>
<dbReference type="InterPro" id="IPR036913">
    <property type="entry name" value="YegP-like_sf"/>
</dbReference>
<name>A0ABU2K5V8_9ACTN</name>
<reference evidence="3" key="1">
    <citation type="submission" date="2023-07" db="EMBL/GenBank/DDBJ databases">
        <title>30 novel species of actinomycetes from the DSMZ collection.</title>
        <authorList>
            <person name="Nouioui I."/>
        </authorList>
    </citation>
    <scope>NUCLEOTIDE SEQUENCE [LARGE SCALE GENOMIC DNA]</scope>
    <source>
        <strain evidence="3">DSM 46792</strain>
    </source>
</reference>
<dbReference type="SUPFAM" id="SSF160113">
    <property type="entry name" value="YegP-like"/>
    <property type="match status" value="1"/>
</dbReference>
<evidence type="ECO:0000313" key="2">
    <source>
        <dbReference type="EMBL" id="MDT0275521.1"/>
    </source>
</evidence>
<dbReference type="Pfam" id="PF07411">
    <property type="entry name" value="DUF1508"/>
    <property type="match status" value="1"/>
</dbReference>
<feature type="domain" description="DUF1508" evidence="1">
    <location>
        <begin position="10"/>
        <end position="54"/>
    </location>
</feature>
<proteinExistence type="predicted"/>
<dbReference type="Gene3D" id="2.30.29.80">
    <property type="match status" value="1"/>
</dbReference>